<feature type="compositionally biased region" description="Polar residues" evidence="1">
    <location>
        <begin position="44"/>
        <end position="67"/>
    </location>
</feature>
<dbReference type="RefSeq" id="WP_123128208.1">
    <property type="nucleotide sequence ID" value="NZ_RJJD01000013.1"/>
</dbReference>
<dbReference type="Proteomes" id="UP000272117">
    <property type="component" value="Unassembled WGS sequence"/>
</dbReference>
<feature type="region of interest" description="Disordered" evidence="1">
    <location>
        <begin position="18"/>
        <end position="67"/>
    </location>
</feature>
<evidence type="ECO:0000313" key="2">
    <source>
        <dbReference type="EMBL" id="RNI24121.1"/>
    </source>
</evidence>
<proteinExistence type="predicted"/>
<gene>
    <name evidence="2" type="ORF">EFB08_17250</name>
</gene>
<dbReference type="AlphaFoldDB" id="A0A3M9MEY2"/>
<keyword evidence="3" id="KW-1185">Reference proteome</keyword>
<accession>A0A3M9MEY2</accession>
<comment type="caution">
    <text evidence="2">The sequence shown here is derived from an EMBL/GenBank/DDBJ whole genome shotgun (WGS) entry which is preliminary data.</text>
</comment>
<dbReference type="EMBL" id="RJJD01000013">
    <property type="protein sequence ID" value="RNI24121.1"/>
    <property type="molecule type" value="Genomic_DNA"/>
</dbReference>
<evidence type="ECO:0000313" key="3">
    <source>
        <dbReference type="Proteomes" id="UP000272117"/>
    </source>
</evidence>
<feature type="compositionally biased region" description="Polar residues" evidence="1">
    <location>
        <begin position="18"/>
        <end position="30"/>
    </location>
</feature>
<dbReference type="OrthoDB" id="854113at2"/>
<dbReference type="PROSITE" id="PS51257">
    <property type="entry name" value="PROKAR_LIPOPROTEIN"/>
    <property type="match status" value="1"/>
</dbReference>
<evidence type="ECO:0000256" key="1">
    <source>
        <dbReference type="SAM" id="MobiDB-lite"/>
    </source>
</evidence>
<organism evidence="2 3">
    <name type="scientific">Rufibacter latericius</name>
    <dbReference type="NCBI Taxonomy" id="2487040"/>
    <lineage>
        <taxon>Bacteria</taxon>
        <taxon>Pseudomonadati</taxon>
        <taxon>Bacteroidota</taxon>
        <taxon>Cytophagia</taxon>
        <taxon>Cytophagales</taxon>
        <taxon>Hymenobacteraceae</taxon>
        <taxon>Rufibacter</taxon>
    </lineage>
</organism>
<name>A0A3M9MEY2_9BACT</name>
<reference evidence="2 3" key="1">
    <citation type="submission" date="2018-11" db="EMBL/GenBank/DDBJ databases">
        <title>Rufibacter latericius sp. nov., isolated from water in Baiyang Lake.</title>
        <authorList>
            <person name="Yang Y."/>
        </authorList>
    </citation>
    <scope>NUCLEOTIDE SEQUENCE [LARGE SCALE GENOMIC DNA]</scope>
    <source>
        <strain evidence="2 3">R-22-1c-1</strain>
    </source>
</reference>
<sequence length="67" mass="6963">MKKLLIISLGTLTFACGNTENSNLDSNTADESVEIGSGDEISPQLKSESDSSNALEVDTVSSAAEIN</sequence>
<protein>
    <submittedName>
        <fullName evidence="2">Uncharacterized protein</fullName>
    </submittedName>
</protein>